<feature type="transmembrane region" description="Helical" evidence="2">
    <location>
        <begin position="988"/>
        <end position="1012"/>
    </location>
</feature>
<dbReference type="Gene3D" id="3.30.70.1320">
    <property type="entry name" value="Multidrug efflux transporter AcrB pore domain like"/>
    <property type="match status" value="1"/>
</dbReference>
<dbReference type="InterPro" id="IPR001036">
    <property type="entry name" value="Acrflvin-R"/>
</dbReference>
<dbReference type="SUPFAM" id="SSF82693">
    <property type="entry name" value="Multidrug efflux transporter AcrB pore domain, PN1, PN2, PC1 and PC2 subdomains"/>
    <property type="match status" value="2"/>
</dbReference>
<dbReference type="PRINTS" id="PR00702">
    <property type="entry name" value="ACRIFLAVINRP"/>
</dbReference>
<dbReference type="PANTHER" id="PTHR32063">
    <property type="match status" value="1"/>
</dbReference>
<dbReference type="Gene3D" id="2.60.40.1120">
    <property type="entry name" value="Carboxypeptidase-like, regulatory domain"/>
    <property type="match status" value="2"/>
</dbReference>
<gene>
    <name evidence="3" type="ORF">HF577_13450</name>
</gene>
<feature type="region of interest" description="Disordered" evidence="1">
    <location>
        <begin position="1302"/>
        <end position="1322"/>
    </location>
</feature>
<name>A0ABX1RFE4_9PSEU</name>
<dbReference type="Pfam" id="PF00873">
    <property type="entry name" value="ACR_tran"/>
    <property type="match status" value="1"/>
</dbReference>
<accession>A0ABX1RFE4</accession>
<keyword evidence="2" id="KW-0472">Membrane</keyword>
<dbReference type="PANTHER" id="PTHR32063:SF0">
    <property type="entry name" value="SWARMING MOTILITY PROTEIN SWRC"/>
    <property type="match status" value="1"/>
</dbReference>
<sequence length="1322" mass="133340">MTWLARLSVANRAIVGLVTVLVIAFGVVSTTSLRQELLPSLDLPIVSVVTPYPGASPDVVEQQVTTPVEDAVASLRGVTGTSSTSTGNSSVVRLDLAYGTDLTEFATQAERAVQGVRLPADLTSTVVSGSTDSLPVVQLAVSSDLPPDQVASVLRDQVQPLLAGLPGVADVSLSGIVDPRITIDLDPAAAASRGVAPTAITSLLQQNGVRVPAGQLTPDTSPLTVEVGSPITSVAQLGDLYVTSTRGAPVRLGDIAAITEAPAPATGYTRTDGAPSIGIGVTKQEDANTVAVSHAVSDALPQVVDALGGSARSAAATVVFDQAPFIEQSVEDLTTEGLLGLLFAVLVILGFLLSVRATLVTAVSIPLSVLIAMIVLYVGDYTLNILTLGALTVAIGRVVDDSIVVIENIKRHLGYGGPRRAAILTAVREVAGAITASTITTVAVFAPIGLVGGQVGELFRPFAVTVTAALLASLLVSLTVVPVLASLLLRSPATPEPEPAADAEPVRTRLQRGYLPVLHAAIRRPVIALGVAVAILAGTVALVPLLQTNFLGDAGGDTLSVSQELAPGTGLPEADTAAKRVEQVLGDTAGVASYQVTVGSPDGASGRFGFPGGSGGTATRFSVTLADDADATAVADSLRDRLASLGTSDQVGTLTVQAGQGASGGDQLAVDVRAEDPAVLAQAADQVQRAVAAIPGASDVRNDLAAAQPVVDVAVDRQRAAAAGLTEAQIGQVVATALRGSTVGTLTIDGVDQDVLLRTGDAPADVDGLRALPLAGRGAPITLGDVATVTQNSTAPSITHTDGSRSAQITARPAADDLGAVTADLRTTLDGLTLPPGATAEIGGVSQQQSDAFAQLGLALLVAIAVVYLVMVITFRSLLQPLLLLVAIPFAATGALGLLLLTGTPLGVPALIGMLMLIGIVVTNAIVLIDLVNQYRRSGRSLADAVTEGAAQRLRPILMTAVATIFALLPMAFGLTGGGGFISQPLAVVVIGGLVSSTLLTLVLVPVLYVLVERVRGRRRPDGEQAAVPGAGPDGGPAGGSATPAVLPAAPAAVPSREPVLTGPGVRGVIADRDGIALAGAAITVFDGRGTRIAATVSAEGGRYAVPLPGPGEYVLVGQHEGREPTADWVQIGAEPAGHDLRVEGPASIAGQVRHAAGAGVPAIVTVVDQTGELLSGTRGDDTGHYLMIHIPPGEHHLLVSPPNGASTSQRVSVPLSGTLRHDVVLPPTGMLAGTVRSRRGHAVSDAIATVTDGAGAVVATGRTAADGSFRLSGLPEGIYTVTATVGAPAVTAVRVRDGSVTSADLELGEQPPGEHTGNGHR</sequence>
<feature type="transmembrane region" description="Helical" evidence="2">
    <location>
        <begin position="337"/>
        <end position="355"/>
    </location>
</feature>
<feature type="transmembrane region" description="Helical" evidence="2">
    <location>
        <begin position="882"/>
        <end position="902"/>
    </location>
</feature>
<dbReference type="SUPFAM" id="SSF82866">
    <property type="entry name" value="Multidrug efflux transporter AcrB transmembrane domain"/>
    <property type="match status" value="2"/>
</dbReference>
<dbReference type="InterPro" id="IPR008969">
    <property type="entry name" value="CarboxyPept-like_regulatory"/>
</dbReference>
<dbReference type="EMBL" id="JAAXKY010000036">
    <property type="protein sequence ID" value="NMH78085.1"/>
    <property type="molecule type" value="Genomic_DNA"/>
</dbReference>
<dbReference type="RefSeq" id="WP_169396164.1">
    <property type="nucleotide sequence ID" value="NZ_BAAAJH010000029.1"/>
</dbReference>
<keyword evidence="2" id="KW-0812">Transmembrane</keyword>
<feature type="transmembrane region" description="Helical" evidence="2">
    <location>
        <begin position="852"/>
        <end position="875"/>
    </location>
</feature>
<dbReference type="SUPFAM" id="SSF49464">
    <property type="entry name" value="Carboxypeptidase regulatory domain-like"/>
    <property type="match status" value="2"/>
</dbReference>
<proteinExistence type="predicted"/>
<dbReference type="Gene3D" id="3.30.2090.10">
    <property type="entry name" value="Multidrug efflux transporter AcrB TolC docking domain, DN and DC subdomains"/>
    <property type="match status" value="2"/>
</dbReference>
<dbReference type="Proteomes" id="UP001296706">
    <property type="component" value="Unassembled WGS sequence"/>
</dbReference>
<feature type="transmembrane region" description="Helical" evidence="2">
    <location>
        <begin position="908"/>
        <end position="932"/>
    </location>
</feature>
<feature type="transmembrane region" description="Helical" evidence="2">
    <location>
        <begin position="462"/>
        <end position="489"/>
    </location>
</feature>
<dbReference type="InterPro" id="IPR027463">
    <property type="entry name" value="AcrB_DN_DC_subdom"/>
</dbReference>
<feature type="transmembrane region" description="Helical" evidence="2">
    <location>
        <begin position="385"/>
        <end position="409"/>
    </location>
</feature>
<reference evidence="3 4" key="1">
    <citation type="submission" date="2020-04" db="EMBL/GenBank/DDBJ databases">
        <authorList>
            <person name="Klaysubun C."/>
            <person name="Duangmal K."/>
            <person name="Lipun K."/>
        </authorList>
    </citation>
    <scope>NUCLEOTIDE SEQUENCE [LARGE SCALE GENOMIC DNA]</scope>
    <source>
        <strain evidence="3 4">JCM 11839</strain>
    </source>
</reference>
<dbReference type="SUPFAM" id="SSF49452">
    <property type="entry name" value="Starch-binding domain-like"/>
    <property type="match status" value="1"/>
</dbReference>
<evidence type="ECO:0000256" key="2">
    <source>
        <dbReference type="SAM" id="Phobius"/>
    </source>
</evidence>
<dbReference type="Gene3D" id="1.20.1640.10">
    <property type="entry name" value="Multidrug efflux transporter AcrB transmembrane domain"/>
    <property type="match status" value="2"/>
</dbReference>
<dbReference type="Gene3D" id="3.30.70.1430">
    <property type="entry name" value="Multidrug efflux transporter AcrB pore domain"/>
    <property type="match status" value="2"/>
</dbReference>
<evidence type="ECO:0000256" key="1">
    <source>
        <dbReference type="SAM" id="MobiDB-lite"/>
    </source>
</evidence>
<evidence type="ECO:0000313" key="3">
    <source>
        <dbReference type="EMBL" id="NMH78085.1"/>
    </source>
</evidence>
<comment type="caution">
    <text evidence="3">The sequence shown here is derived from an EMBL/GenBank/DDBJ whole genome shotgun (WGS) entry which is preliminary data.</text>
</comment>
<feature type="transmembrane region" description="Helical" evidence="2">
    <location>
        <begin position="957"/>
        <end position="982"/>
    </location>
</feature>
<dbReference type="Gene3D" id="3.30.70.1440">
    <property type="entry name" value="Multidrug efflux transporter AcrB pore domain"/>
    <property type="match status" value="1"/>
</dbReference>
<evidence type="ECO:0000313" key="4">
    <source>
        <dbReference type="Proteomes" id="UP001296706"/>
    </source>
</evidence>
<feature type="transmembrane region" description="Helical" evidence="2">
    <location>
        <begin position="526"/>
        <end position="546"/>
    </location>
</feature>
<feature type="transmembrane region" description="Helical" evidence="2">
    <location>
        <begin position="430"/>
        <end position="450"/>
    </location>
</feature>
<dbReference type="SUPFAM" id="SSF82714">
    <property type="entry name" value="Multidrug efflux transporter AcrB TolC docking domain, DN and DC subdomains"/>
    <property type="match status" value="2"/>
</dbReference>
<dbReference type="InterPro" id="IPR013784">
    <property type="entry name" value="Carb-bd-like_fold"/>
</dbReference>
<organism evidence="3 4">
    <name type="scientific">Pseudonocardia xinjiangensis</name>
    <dbReference type="NCBI Taxonomy" id="75289"/>
    <lineage>
        <taxon>Bacteria</taxon>
        <taxon>Bacillati</taxon>
        <taxon>Actinomycetota</taxon>
        <taxon>Actinomycetes</taxon>
        <taxon>Pseudonocardiales</taxon>
        <taxon>Pseudonocardiaceae</taxon>
        <taxon>Pseudonocardia</taxon>
    </lineage>
</organism>
<dbReference type="Pfam" id="PF13620">
    <property type="entry name" value="CarboxypepD_reg"/>
    <property type="match status" value="1"/>
</dbReference>
<feature type="region of interest" description="Disordered" evidence="1">
    <location>
        <begin position="1021"/>
        <end position="1046"/>
    </location>
</feature>
<keyword evidence="4" id="KW-1185">Reference proteome</keyword>
<protein>
    <submittedName>
        <fullName evidence="3">MMPL family transporter</fullName>
    </submittedName>
</protein>
<keyword evidence="2" id="KW-1133">Transmembrane helix</keyword>
<feature type="transmembrane region" description="Helical" evidence="2">
    <location>
        <begin position="362"/>
        <end position="379"/>
    </location>
</feature>